<dbReference type="Gene3D" id="3.90.550.10">
    <property type="entry name" value="Spore Coat Polysaccharide Biosynthesis Protein SpsA, Chain A"/>
    <property type="match status" value="1"/>
</dbReference>
<reference evidence="2 3" key="1">
    <citation type="submission" date="2022-07" db="EMBL/GenBank/DDBJ databases">
        <title>Methylomonas rivi sp. nov., Methylomonas rosea sp. nov., Methylomonas aureus sp. nov. and Methylomonas subterranea sp. nov., four novel methanotrophs isolated from a freshwater creek and the deep terrestrial subsurface.</title>
        <authorList>
            <person name="Abin C."/>
            <person name="Sankaranarayanan K."/>
            <person name="Garner C."/>
            <person name="Sindelar R."/>
            <person name="Kotary K."/>
            <person name="Garner R."/>
            <person name="Barclay S."/>
            <person name="Lawson P."/>
            <person name="Krumholz L."/>
        </authorList>
    </citation>
    <scope>NUCLEOTIDE SEQUENCE [LARGE SCALE GENOMIC DNA]</scope>
    <source>
        <strain evidence="2 3">SURF-2</strain>
    </source>
</reference>
<keyword evidence="3" id="KW-1185">Reference proteome</keyword>
<organism evidence="2 3">
    <name type="scientific">Methylomonas subterranea</name>
    <dbReference type="NCBI Taxonomy" id="2952225"/>
    <lineage>
        <taxon>Bacteria</taxon>
        <taxon>Pseudomonadati</taxon>
        <taxon>Pseudomonadota</taxon>
        <taxon>Gammaproteobacteria</taxon>
        <taxon>Methylococcales</taxon>
        <taxon>Methylococcaceae</taxon>
        <taxon>Methylomonas</taxon>
    </lineage>
</organism>
<dbReference type="Proteomes" id="UP001524499">
    <property type="component" value="Unassembled WGS sequence"/>
</dbReference>
<protein>
    <submittedName>
        <fullName evidence="2">Glycosyltransferase family 2 protein</fullName>
    </submittedName>
</protein>
<feature type="domain" description="Glycosyltransferase 2-like" evidence="1">
    <location>
        <begin position="1"/>
        <end position="162"/>
    </location>
</feature>
<dbReference type="PANTHER" id="PTHR43685">
    <property type="entry name" value="GLYCOSYLTRANSFERASE"/>
    <property type="match status" value="1"/>
</dbReference>
<evidence type="ECO:0000259" key="1">
    <source>
        <dbReference type="Pfam" id="PF00535"/>
    </source>
</evidence>
<sequence length="319" mass="36885">MATYNGGAYLREQLDSILNQTHHNFELIVVDDGSNDETLAILNEYSRIDERVHVFPSVENLGVVKNFERGLRLTNGDFIVLSDQDDIFRRDKFEVLLNTLRNNPNCDMVVSDLSLIDDNGKEFEKSFWKYQHLKPVVGKPFRRLMYSNFVTGCAAMFTRRLLNVALPFPNDCKVHDWWLAVVAASSRGGGICLIGEPLVFYRQHDNNVIGAKKAIKLSVLNWSYINYFLFDKNILEKRKRCFCYQAERLSSYLESDAWTSSEKRIIERSRELFLSYANESQENMIERFSKLLPRLQYGFCVGGVRSALGVVFRTLFPLL</sequence>
<dbReference type="Pfam" id="PF00535">
    <property type="entry name" value="Glycos_transf_2"/>
    <property type="match status" value="1"/>
</dbReference>
<dbReference type="EMBL" id="JANIBJ010000004">
    <property type="protein sequence ID" value="MCQ8103086.1"/>
    <property type="molecule type" value="Genomic_DNA"/>
</dbReference>
<dbReference type="PANTHER" id="PTHR43685:SF2">
    <property type="entry name" value="GLYCOSYLTRANSFERASE 2-LIKE DOMAIN-CONTAINING PROTEIN"/>
    <property type="match status" value="1"/>
</dbReference>
<dbReference type="InterPro" id="IPR029044">
    <property type="entry name" value="Nucleotide-diphossugar_trans"/>
</dbReference>
<proteinExistence type="predicted"/>
<dbReference type="CDD" id="cd04196">
    <property type="entry name" value="GT_2_like_d"/>
    <property type="match status" value="1"/>
</dbReference>
<dbReference type="InterPro" id="IPR001173">
    <property type="entry name" value="Glyco_trans_2-like"/>
</dbReference>
<gene>
    <name evidence="2" type="ORF">NP590_03110</name>
</gene>
<dbReference type="SUPFAM" id="SSF53448">
    <property type="entry name" value="Nucleotide-diphospho-sugar transferases"/>
    <property type="match status" value="1"/>
</dbReference>
<comment type="caution">
    <text evidence="2">The sequence shown here is derived from an EMBL/GenBank/DDBJ whole genome shotgun (WGS) entry which is preliminary data.</text>
</comment>
<evidence type="ECO:0000313" key="2">
    <source>
        <dbReference type="EMBL" id="MCQ8103086.1"/>
    </source>
</evidence>
<evidence type="ECO:0000313" key="3">
    <source>
        <dbReference type="Proteomes" id="UP001524499"/>
    </source>
</evidence>
<accession>A0ABT1TCB1</accession>
<name>A0ABT1TCB1_9GAMM</name>
<dbReference type="InterPro" id="IPR050834">
    <property type="entry name" value="Glycosyltransf_2"/>
</dbReference>
<dbReference type="RefSeq" id="WP_256600754.1">
    <property type="nucleotide sequence ID" value="NZ_JANIBJ010000004.1"/>
</dbReference>